<evidence type="ECO:0000313" key="10">
    <source>
        <dbReference type="Proteomes" id="UP000275385"/>
    </source>
</evidence>
<comment type="caution">
    <text evidence="9">The sequence shown here is derived from an EMBL/GenBank/DDBJ whole genome shotgun (WGS) entry which is preliminary data.</text>
</comment>
<keyword evidence="10" id="KW-1185">Reference proteome</keyword>
<evidence type="ECO:0000256" key="6">
    <source>
        <dbReference type="SAM" id="MobiDB-lite"/>
    </source>
</evidence>
<accession>A0A420Y3C6</accession>
<dbReference type="EMBL" id="QVQW01000057">
    <property type="protein sequence ID" value="RKU42369.1"/>
    <property type="molecule type" value="Genomic_DNA"/>
</dbReference>
<gene>
    <name evidence="9" type="ORF">DL546_001638</name>
</gene>
<dbReference type="AlphaFoldDB" id="A0A420Y3C6"/>
<evidence type="ECO:0000256" key="7">
    <source>
        <dbReference type="SAM" id="Phobius"/>
    </source>
</evidence>
<evidence type="ECO:0000256" key="4">
    <source>
        <dbReference type="ARBA" id="ARBA00023136"/>
    </source>
</evidence>
<feature type="compositionally biased region" description="Polar residues" evidence="6">
    <location>
        <begin position="308"/>
        <end position="323"/>
    </location>
</feature>
<feature type="transmembrane region" description="Helical" evidence="7">
    <location>
        <begin position="201"/>
        <end position="220"/>
    </location>
</feature>
<proteinExistence type="inferred from homology"/>
<feature type="transmembrane region" description="Helical" evidence="7">
    <location>
        <begin position="120"/>
        <end position="140"/>
    </location>
</feature>
<keyword evidence="2 7" id="KW-0812">Transmembrane</keyword>
<dbReference type="Pfam" id="PF20684">
    <property type="entry name" value="Fung_rhodopsin"/>
    <property type="match status" value="1"/>
</dbReference>
<dbReference type="PANTHER" id="PTHR33048">
    <property type="entry name" value="PTH11-LIKE INTEGRAL MEMBRANE PROTEIN (AFU_ORTHOLOGUE AFUA_5G11245)"/>
    <property type="match status" value="1"/>
</dbReference>
<feature type="region of interest" description="Disordered" evidence="6">
    <location>
        <begin position="280"/>
        <end position="299"/>
    </location>
</feature>
<feature type="domain" description="Rhodopsin" evidence="8">
    <location>
        <begin position="25"/>
        <end position="265"/>
    </location>
</feature>
<dbReference type="InterPro" id="IPR049326">
    <property type="entry name" value="Rhodopsin_dom_fungi"/>
</dbReference>
<comment type="subcellular location">
    <subcellularLocation>
        <location evidence="1">Membrane</location>
        <topology evidence="1">Multi-pass membrane protein</topology>
    </subcellularLocation>
</comment>
<feature type="transmembrane region" description="Helical" evidence="7">
    <location>
        <begin position="6"/>
        <end position="29"/>
    </location>
</feature>
<dbReference type="STRING" id="177199.A0A420Y3C6"/>
<evidence type="ECO:0000256" key="3">
    <source>
        <dbReference type="ARBA" id="ARBA00022989"/>
    </source>
</evidence>
<dbReference type="OrthoDB" id="3923077at2759"/>
<feature type="transmembrane region" description="Helical" evidence="7">
    <location>
        <begin position="82"/>
        <end position="108"/>
    </location>
</feature>
<organism evidence="9 10">
    <name type="scientific">Coniochaeta pulveracea</name>
    <dbReference type="NCBI Taxonomy" id="177199"/>
    <lineage>
        <taxon>Eukaryota</taxon>
        <taxon>Fungi</taxon>
        <taxon>Dikarya</taxon>
        <taxon>Ascomycota</taxon>
        <taxon>Pezizomycotina</taxon>
        <taxon>Sordariomycetes</taxon>
        <taxon>Sordariomycetidae</taxon>
        <taxon>Coniochaetales</taxon>
        <taxon>Coniochaetaceae</taxon>
        <taxon>Coniochaeta</taxon>
    </lineage>
</organism>
<feature type="transmembrane region" description="Helical" evidence="7">
    <location>
        <begin position="41"/>
        <end position="62"/>
    </location>
</feature>
<name>A0A420Y3C6_9PEZI</name>
<evidence type="ECO:0000256" key="1">
    <source>
        <dbReference type="ARBA" id="ARBA00004141"/>
    </source>
</evidence>
<feature type="transmembrane region" description="Helical" evidence="7">
    <location>
        <begin position="169"/>
        <end position="194"/>
    </location>
</feature>
<dbReference type="Proteomes" id="UP000275385">
    <property type="component" value="Unassembled WGS sequence"/>
</dbReference>
<evidence type="ECO:0000259" key="8">
    <source>
        <dbReference type="Pfam" id="PF20684"/>
    </source>
</evidence>
<dbReference type="PANTHER" id="PTHR33048:SF96">
    <property type="entry name" value="INTEGRAL MEMBRANE PROTEIN"/>
    <property type="match status" value="1"/>
</dbReference>
<keyword evidence="3 7" id="KW-1133">Transmembrane helix</keyword>
<feature type="region of interest" description="Disordered" evidence="6">
    <location>
        <begin position="308"/>
        <end position="347"/>
    </location>
</feature>
<evidence type="ECO:0000313" key="9">
    <source>
        <dbReference type="EMBL" id="RKU42369.1"/>
    </source>
</evidence>
<evidence type="ECO:0000256" key="2">
    <source>
        <dbReference type="ARBA" id="ARBA00022692"/>
    </source>
</evidence>
<comment type="similarity">
    <text evidence="5">Belongs to the SAT4 family.</text>
</comment>
<evidence type="ECO:0000256" key="5">
    <source>
        <dbReference type="ARBA" id="ARBA00038359"/>
    </source>
</evidence>
<protein>
    <recommendedName>
        <fullName evidence="8">Rhodopsin domain-containing protein</fullName>
    </recommendedName>
</protein>
<feature type="compositionally biased region" description="Basic and acidic residues" evidence="6">
    <location>
        <begin position="325"/>
        <end position="347"/>
    </location>
</feature>
<keyword evidence="4 7" id="KW-0472">Membrane</keyword>
<reference evidence="9 10" key="1">
    <citation type="submission" date="2018-08" db="EMBL/GenBank/DDBJ databases">
        <title>Draft genome of the lignicolous fungus Coniochaeta pulveracea.</title>
        <authorList>
            <person name="Borstlap C.J."/>
            <person name="De Witt R.N."/>
            <person name="Botha A."/>
            <person name="Volschenk H."/>
        </authorList>
    </citation>
    <scope>NUCLEOTIDE SEQUENCE [LARGE SCALE GENOMIC DNA]</scope>
    <source>
        <strain evidence="9 10">CAB683</strain>
    </source>
</reference>
<dbReference type="InterPro" id="IPR052337">
    <property type="entry name" value="SAT4-like"/>
</dbReference>
<sequence>MEDRSGPMVALNIFFMILCIIVVGLRVYCRGWVIRNFGMDDWLMLVSWFLFTMYLITQLLGVKYGTGKHRSELTRENNSRALMWWFACEVFYISATTFLKFSVGFFLLRIAVDIKHIWTLRILIAASGAFGFAYLFVMVFQCSPVNVFWRENPRAQGCLPADYIMVMTYTASVLNCVADWMFGLLPAFIVWGLAMSRKNKIIVGAILSFAAIGSTATIVRSTVLEGLRNGDDFLWATADLAIWSTVEPGIGIAAASMATLRPLVQLFRWKLGLSEARPSNAAWNERHPGGRSRSGYIQQSGASSSIPIQNLSSNGGQFHTSIVSGEERDGTRHYAKESSRKESADDVRLGASVVATTEVTVTNSESLKTDEYHVQKWGAPWKDQDGWS</sequence>
<dbReference type="GO" id="GO:0016020">
    <property type="term" value="C:membrane"/>
    <property type="evidence" value="ECO:0007669"/>
    <property type="project" value="UniProtKB-SubCell"/>
</dbReference>